<dbReference type="InterPro" id="IPR056580">
    <property type="entry name" value="Ufl1_dom"/>
</dbReference>
<evidence type="ECO:0000259" key="3">
    <source>
        <dbReference type="Pfam" id="PF23659"/>
    </source>
</evidence>
<dbReference type="GO" id="GO:0034976">
    <property type="term" value="P:response to endoplasmic reticulum stress"/>
    <property type="evidence" value="ECO:0007669"/>
    <property type="project" value="TreeGrafter"/>
</dbReference>
<evidence type="ECO:0000256" key="1">
    <source>
        <dbReference type="SAM" id="Coils"/>
    </source>
</evidence>
<feature type="domain" description="E3 UFM1-protein ligase-like C-terminal" evidence="4">
    <location>
        <begin position="467"/>
        <end position="580"/>
    </location>
</feature>
<gene>
    <name evidence="5" type="ORF">B456_009G102500</name>
</gene>
<dbReference type="GO" id="GO:0061666">
    <property type="term" value="F:UFM1 ligase activity"/>
    <property type="evidence" value="ECO:0007669"/>
    <property type="project" value="InterPro"/>
</dbReference>
<name>A0A0D2TH18_GOSRA</name>
<feature type="coiled-coil region" evidence="1">
    <location>
        <begin position="318"/>
        <end position="352"/>
    </location>
</feature>
<dbReference type="GO" id="GO:1990592">
    <property type="term" value="P:protein K69-linked ufmylation"/>
    <property type="evidence" value="ECO:0007669"/>
    <property type="project" value="TreeGrafter"/>
</dbReference>
<dbReference type="GO" id="GO:0005789">
    <property type="term" value="C:endoplasmic reticulum membrane"/>
    <property type="evidence" value="ECO:0007669"/>
    <property type="project" value="TreeGrafter"/>
</dbReference>
<evidence type="ECO:0000256" key="2">
    <source>
        <dbReference type="SAM" id="MobiDB-lite"/>
    </source>
</evidence>
<keyword evidence="1" id="KW-0175">Coiled coil</keyword>
<dbReference type="Proteomes" id="UP000032304">
    <property type="component" value="Chromosome 9"/>
</dbReference>
<evidence type="ECO:0000259" key="4">
    <source>
        <dbReference type="Pfam" id="PF25041"/>
    </source>
</evidence>
<dbReference type="Pfam" id="PF25870">
    <property type="entry name" value="WHD_UFL1_5th"/>
    <property type="match status" value="1"/>
</dbReference>
<evidence type="ECO:0000313" key="5">
    <source>
        <dbReference type="EMBL" id="KJB55969.1"/>
    </source>
</evidence>
<accession>A0A0D2TH18</accession>
<dbReference type="Pfam" id="PF25041">
    <property type="entry name" value="UFL1_C"/>
    <property type="match status" value="1"/>
</dbReference>
<dbReference type="Gramene" id="KJB55969">
    <property type="protein sequence ID" value="KJB55969"/>
    <property type="gene ID" value="B456_009G102500"/>
</dbReference>
<reference evidence="5 6" key="1">
    <citation type="journal article" date="2012" name="Nature">
        <title>Repeated polyploidization of Gossypium genomes and the evolution of spinnable cotton fibres.</title>
        <authorList>
            <person name="Paterson A.H."/>
            <person name="Wendel J.F."/>
            <person name="Gundlach H."/>
            <person name="Guo H."/>
            <person name="Jenkins J."/>
            <person name="Jin D."/>
            <person name="Llewellyn D."/>
            <person name="Showmaker K.C."/>
            <person name="Shu S."/>
            <person name="Udall J."/>
            <person name="Yoo M.J."/>
            <person name="Byers R."/>
            <person name="Chen W."/>
            <person name="Doron-Faigenboim A."/>
            <person name="Duke M.V."/>
            <person name="Gong L."/>
            <person name="Grimwood J."/>
            <person name="Grover C."/>
            <person name="Grupp K."/>
            <person name="Hu G."/>
            <person name="Lee T.H."/>
            <person name="Li J."/>
            <person name="Lin L."/>
            <person name="Liu T."/>
            <person name="Marler B.S."/>
            <person name="Page J.T."/>
            <person name="Roberts A.W."/>
            <person name="Romanel E."/>
            <person name="Sanders W.S."/>
            <person name="Szadkowski E."/>
            <person name="Tan X."/>
            <person name="Tang H."/>
            <person name="Xu C."/>
            <person name="Wang J."/>
            <person name="Wang Z."/>
            <person name="Zhang D."/>
            <person name="Zhang L."/>
            <person name="Ashrafi H."/>
            <person name="Bedon F."/>
            <person name="Bowers J.E."/>
            <person name="Brubaker C.L."/>
            <person name="Chee P.W."/>
            <person name="Das S."/>
            <person name="Gingle A.R."/>
            <person name="Haigler C.H."/>
            <person name="Harker D."/>
            <person name="Hoffmann L.V."/>
            <person name="Hovav R."/>
            <person name="Jones D.C."/>
            <person name="Lemke C."/>
            <person name="Mansoor S."/>
            <person name="ur Rahman M."/>
            <person name="Rainville L.N."/>
            <person name="Rambani A."/>
            <person name="Reddy U.K."/>
            <person name="Rong J.K."/>
            <person name="Saranga Y."/>
            <person name="Scheffler B.E."/>
            <person name="Scheffler J.A."/>
            <person name="Stelly D.M."/>
            <person name="Triplett B.A."/>
            <person name="Van Deynze A."/>
            <person name="Vaslin M.F."/>
            <person name="Waghmare V.N."/>
            <person name="Walford S.A."/>
            <person name="Wright R.J."/>
            <person name="Zaki E.A."/>
            <person name="Zhang T."/>
            <person name="Dennis E.S."/>
            <person name="Mayer K.F."/>
            <person name="Peterson D.G."/>
            <person name="Rokhsar D.S."/>
            <person name="Wang X."/>
            <person name="Schmutz J."/>
        </authorList>
    </citation>
    <scope>NUCLEOTIDE SEQUENCE [LARGE SCALE GENOMIC DNA]</scope>
</reference>
<organism evidence="5 6">
    <name type="scientific">Gossypium raimondii</name>
    <name type="common">Peruvian cotton</name>
    <name type="synonym">Gossypium klotzschianum subsp. raimondii</name>
    <dbReference type="NCBI Taxonomy" id="29730"/>
    <lineage>
        <taxon>Eukaryota</taxon>
        <taxon>Viridiplantae</taxon>
        <taxon>Streptophyta</taxon>
        <taxon>Embryophyta</taxon>
        <taxon>Tracheophyta</taxon>
        <taxon>Spermatophyta</taxon>
        <taxon>Magnoliopsida</taxon>
        <taxon>eudicotyledons</taxon>
        <taxon>Gunneridae</taxon>
        <taxon>Pentapetalae</taxon>
        <taxon>rosids</taxon>
        <taxon>malvids</taxon>
        <taxon>Malvales</taxon>
        <taxon>Malvaceae</taxon>
        <taxon>Malvoideae</taxon>
        <taxon>Gossypium</taxon>
    </lineage>
</organism>
<keyword evidence="6" id="KW-1185">Reference proteome</keyword>
<feature type="compositionally biased region" description="Basic and acidic residues" evidence="2">
    <location>
        <begin position="252"/>
        <end position="266"/>
    </location>
</feature>
<evidence type="ECO:0000313" key="6">
    <source>
        <dbReference type="Proteomes" id="UP000032304"/>
    </source>
</evidence>
<dbReference type="Pfam" id="PF23659">
    <property type="entry name" value="UFL1"/>
    <property type="match status" value="1"/>
</dbReference>
<dbReference type="PANTHER" id="PTHR31057:SF0">
    <property type="entry name" value="E3 UFM1-PROTEIN LIGASE 1"/>
    <property type="match status" value="1"/>
</dbReference>
<dbReference type="PANTHER" id="PTHR31057">
    <property type="entry name" value="E3 UFM1-PROTEIN LIGASE 1"/>
    <property type="match status" value="1"/>
</dbReference>
<dbReference type="EMBL" id="CM001748">
    <property type="protein sequence ID" value="KJB55969.1"/>
    <property type="molecule type" value="Genomic_DNA"/>
</dbReference>
<feature type="compositionally biased region" description="Basic and acidic residues" evidence="2">
    <location>
        <begin position="196"/>
        <end position="205"/>
    </location>
</feature>
<dbReference type="GO" id="GO:0032434">
    <property type="term" value="P:regulation of proteasomal ubiquitin-dependent protein catabolic process"/>
    <property type="evidence" value="ECO:0007669"/>
    <property type="project" value="TreeGrafter"/>
</dbReference>
<dbReference type="AlphaFoldDB" id="A0A0D2TH18"/>
<sequence length="589" mass="65243">MGWLRKARFLVHFVQEFIGLQLFSLLLKRSVLILSSHRTLLSAMTLCINLEFPSLFSTCRFPEGIPLVTAFVHPSMIEMLDAAIEDAVERGSWLDSLSLLPTSFGAQDASKILSLSPSVQSALKANKALIVGDSYLFSSSFVKDVYDRVEKELETLSHSGSSTIILSDDSHMVKEAKAGKDLSKSSEPVETVTESGNKKRGTEKGSKKKKGKSSGARTVSAEGDSENEDYIPTKSKKNQKKGKDTSSSQVADSRKVAKKDSIKAQEENVPSDEWLMQKLEALLPDFEEQGVDDPQTILKYLADYLRPMLANYLKERRKALFTENVEKMKVLLDNLQRKLDESFLNMQLYEKALDLFEDDQSTSVTLHRHLLRTVATSIADMLFHNLDLHNKLKNWTQVEDSQNSESISLSPGERTAIAKSLPESQSKRALVVVEALEGKRVETFMTALRDLAEESGLFLKKLDKKLERTLLHSYRKDLTSQVSAETDPVSLLPKVVSLLYIQVHSRALQAPGRAISVAVTRLKNKLDDSAYKILTDFQTATVTLLALISAAAGDEADCSSDRILSKKELLEGQVPALKALVLGSSGSQA</sequence>
<feature type="compositionally biased region" description="Polar residues" evidence="2">
    <location>
        <begin position="185"/>
        <end position="195"/>
    </location>
</feature>
<evidence type="ECO:0008006" key="7">
    <source>
        <dbReference type="Google" id="ProtNLM"/>
    </source>
</evidence>
<dbReference type="InterPro" id="IPR056761">
    <property type="entry name" value="Ufl1-like_C"/>
</dbReference>
<feature type="domain" description="E3 UFM1-protein ligase 1-like" evidence="3">
    <location>
        <begin position="332"/>
        <end position="462"/>
    </location>
</feature>
<proteinExistence type="predicted"/>
<feature type="compositionally biased region" description="Basic and acidic residues" evidence="2">
    <location>
        <begin position="175"/>
        <end position="184"/>
    </location>
</feature>
<feature type="region of interest" description="Disordered" evidence="2">
    <location>
        <begin position="175"/>
        <end position="269"/>
    </location>
</feature>
<protein>
    <recommendedName>
        <fullName evidence="7">E3 UFM1-protein ligase 1 homolog</fullName>
    </recommendedName>
</protein>
<dbReference type="InterPro" id="IPR018611">
    <property type="entry name" value="Ufl1"/>
</dbReference>